<evidence type="ECO:0000313" key="2">
    <source>
        <dbReference type="Proteomes" id="UP000245765"/>
    </source>
</evidence>
<protein>
    <recommendedName>
        <fullName evidence="3">Peptidase C39-like domain-containing protein</fullName>
    </recommendedName>
</protein>
<reference evidence="2" key="1">
    <citation type="submission" date="2018-05" db="EMBL/GenBank/DDBJ databases">
        <authorList>
            <person name="Du Z."/>
            <person name="Wang X."/>
        </authorList>
    </citation>
    <scope>NUCLEOTIDE SEQUENCE [LARGE SCALE GENOMIC DNA]</scope>
    <source>
        <strain evidence="2">CQN31</strain>
    </source>
</reference>
<sequence>MPPYRAQWESVDLVAEFLAGRDPASDPLWYGSGAASAADYALWADHLCGCACLQMALGARGRPVPPIHVIRRAVQGQGGYVVEPDGTIRGLIYAGAVAWLAGLGLEARIALDVQPGEIPALVAGGGLFIASVHGTIRWPDREPPRRGGHLVLVFGTDEAGRLRFHNPSGDTPESRADARLAPDSFGRFFAGRGIHIG</sequence>
<evidence type="ECO:0000313" key="1">
    <source>
        <dbReference type="EMBL" id="PWS36998.1"/>
    </source>
</evidence>
<keyword evidence="2" id="KW-1185">Reference proteome</keyword>
<comment type="caution">
    <text evidence="1">The sequence shown here is derived from an EMBL/GenBank/DDBJ whole genome shotgun (WGS) entry which is preliminary data.</text>
</comment>
<dbReference type="EMBL" id="QGNA01000002">
    <property type="protein sequence ID" value="PWS36998.1"/>
    <property type="molecule type" value="Genomic_DNA"/>
</dbReference>
<proteinExistence type="predicted"/>
<dbReference type="RefSeq" id="WP_109870109.1">
    <property type="nucleotide sequence ID" value="NZ_QGNA01000002.1"/>
</dbReference>
<gene>
    <name evidence="1" type="ORF">DFH01_08950</name>
</gene>
<accession>A0A317FH88</accession>
<organism evidence="1 2">
    <name type="scientific">Falsiroseomonas bella</name>
    <dbReference type="NCBI Taxonomy" id="2184016"/>
    <lineage>
        <taxon>Bacteria</taxon>
        <taxon>Pseudomonadati</taxon>
        <taxon>Pseudomonadota</taxon>
        <taxon>Alphaproteobacteria</taxon>
        <taxon>Acetobacterales</taxon>
        <taxon>Roseomonadaceae</taxon>
        <taxon>Falsiroseomonas</taxon>
    </lineage>
</organism>
<evidence type="ECO:0008006" key="3">
    <source>
        <dbReference type="Google" id="ProtNLM"/>
    </source>
</evidence>
<dbReference type="AlphaFoldDB" id="A0A317FH88"/>
<dbReference type="OrthoDB" id="2602488at2"/>
<dbReference type="Proteomes" id="UP000245765">
    <property type="component" value="Unassembled WGS sequence"/>
</dbReference>
<name>A0A317FH88_9PROT</name>